<gene>
    <name evidence="1" type="ORF">RCL2_002700700</name>
</gene>
<evidence type="ECO:0000313" key="2">
    <source>
        <dbReference type="Proteomes" id="UP000615446"/>
    </source>
</evidence>
<name>A0A8H3M4K3_9GLOM</name>
<dbReference type="AlphaFoldDB" id="A0A8H3M4K3"/>
<organism evidence="1 2">
    <name type="scientific">Rhizophagus clarus</name>
    <dbReference type="NCBI Taxonomy" id="94130"/>
    <lineage>
        <taxon>Eukaryota</taxon>
        <taxon>Fungi</taxon>
        <taxon>Fungi incertae sedis</taxon>
        <taxon>Mucoromycota</taxon>
        <taxon>Glomeromycotina</taxon>
        <taxon>Glomeromycetes</taxon>
        <taxon>Glomerales</taxon>
        <taxon>Glomeraceae</taxon>
        <taxon>Rhizophagus</taxon>
    </lineage>
</organism>
<dbReference type="Proteomes" id="UP000615446">
    <property type="component" value="Unassembled WGS sequence"/>
</dbReference>
<dbReference type="EMBL" id="BLAL01000285">
    <property type="protein sequence ID" value="GET00554.1"/>
    <property type="molecule type" value="Genomic_DNA"/>
</dbReference>
<proteinExistence type="predicted"/>
<evidence type="ECO:0000313" key="1">
    <source>
        <dbReference type="EMBL" id="GET00554.1"/>
    </source>
</evidence>
<accession>A0A8H3M4K3</accession>
<reference evidence="1" key="1">
    <citation type="submission" date="2019-10" db="EMBL/GenBank/DDBJ databases">
        <title>Conservation and host-specific expression of non-tandemly repeated heterogenous ribosome RNA gene in arbuscular mycorrhizal fungi.</title>
        <authorList>
            <person name="Maeda T."/>
            <person name="Kobayashi Y."/>
            <person name="Nakagawa T."/>
            <person name="Ezawa T."/>
            <person name="Yamaguchi K."/>
            <person name="Bino T."/>
            <person name="Nishimoto Y."/>
            <person name="Shigenobu S."/>
            <person name="Kawaguchi M."/>
        </authorList>
    </citation>
    <scope>NUCLEOTIDE SEQUENCE</scope>
    <source>
        <strain evidence="1">HR1</strain>
    </source>
</reference>
<comment type="caution">
    <text evidence="1">The sequence shown here is derived from an EMBL/GenBank/DDBJ whole genome shotgun (WGS) entry which is preliminary data.</text>
</comment>
<sequence length="107" mass="12589">MNFTQDTTIHEDDIPNQEEIITSEQNNHEETITTEQNNMFNHERIISNSGLPTYEEATADQKIGWKCRYMILYDEAVGLVRPYTYCHYSKEQSVRCYIRRFCSGIVA</sequence>
<protein>
    <submittedName>
        <fullName evidence="1">Uncharacterized protein</fullName>
    </submittedName>
</protein>